<dbReference type="InterPro" id="IPR022742">
    <property type="entry name" value="Hydrolase_4"/>
</dbReference>
<keyword evidence="2" id="KW-0378">Hydrolase</keyword>
<evidence type="ECO:0000259" key="1">
    <source>
        <dbReference type="Pfam" id="PF12146"/>
    </source>
</evidence>
<dbReference type="EMBL" id="JACOPD010000002">
    <property type="protein sequence ID" value="MBC5680226.1"/>
    <property type="molecule type" value="Genomic_DNA"/>
</dbReference>
<dbReference type="GO" id="GO:0016787">
    <property type="term" value="F:hydrolase activity"/>
    <property type="evidence" value="ECO:0007669"/>
    <property type="project" value="UniProtKB-KW"/>
</dbReference>
<dbReference type="InterPro" id="IPR029058">
    <property type="entry name" value="AB_hydrolase_fold"/>
</dbReference>
<dbReference type="Proteomes" id="UP000628463">
    <property type="component" value="Unassembled WGS sequence"/>
</dbReference>
<dbReference type="InterPro" id="IPR051044">
    <property type="entry name" value="MAG_DAG_Lipase"/>
</dbReference>
<keyword evidence="3" id="KW-1185">Reference proteome</keyword>
<organism evidence="2 3">
    <name type="scientific">Lachnospira hominis</name>
    <name type="common">ex Liu et al. 2021</name>
    <dbReference type="NCBI Taxonomy" id="2763051"/>
    <lineage>
        <taxon>Bacteria</taxon>
        <taxon>Bacillati</taxon>
        <taxon>Bacillota</taxon>
        <taxon>Clostridia</taxon>
        <taxon>Lachnospirales</taxon>
        <taxon>Lachnospiraceae</taxon>
        <taxon>Lachnospira</taxon>
    </lineage>
</organism>
<sequence>MTETSAGKIKKEEHIFKSTSGVCDIHTVIWYPDKEKYENPLGVVQIAHGMIDHIERFEGLALYLTERGFVVAGNDHLGHGDSVNDKNDWGYFAKGNNSGLYLVKDMHKLTIIMKKRFPELPYILIGHSMGSFMTRRYLMMYGNELDAAVILGTGNQPKIMVDGGLLAVKFTKLFHGDHYRSETLNRMMFGTYNNRIENPVTDSDWITRNPDIVNDYVNDEKCSFLFTVNAYEGMLKIIRYVINDANIEKTPKELPLLIASGNADPVGEYGKAVERIYNKYKKHMDDVELKLYDGCRHELHSEINAQEVFEDIYNWIVERVG</sequence>
<protein>
    <submittedName>
        <fullName evidence="2">Alpha/beta fold hydrolase</fullName>
    </submittedName>
</protein>
<name>A0ABR7G0E5_9FIRM</name>
<feature type="domain" description="Serine aminopeptidase S33" evidence="1">
    <location>
        <begin position="39"/>
        <end position="303"/>
    </location>
</feature>
<dbReference type="RefSeq" id="WP_021867171.1">
    <property type="nucleotide sequence ID" value="NZ_JACOPD010000002.1"/>
</dbReference>
<accession>A0ABR7G0E5</accession>
<evidence type="ECO:0000313" key="3">
    <source>
        <dbReference type="Proteomes" id="UP000628463"/>
    </source>
</evidence>
<dbReference type="PANTHER" id="PTHR11614">
    <property type="entry name" value="PHOSPHOLIPASE-RELATED"/>
    <property type="match status" value="1"/>
</dbReference>
<reference evidence="2 3" key="1">
    <citation type="submission" date="2020-08" db="EMBL/GenBank/DDBJ databases">
        <title>Genome public.</title>
        <authorList>
            <person name="Liu C."/>
            <person name="Sun Q."/>
        </authorList>
    </citation>
    <scope>NUCLEOTIDE SEQUENCE [LARGE SCALE GENOMIC DNA]</scope>
    <source>
        <strain evidence="2 3">NSJ-43</strain>
    </source>
</reference>
<proteinExistence type="predicted"/>
<evidence type="ECO:0000313" key="2">
    <source>
        <dbReference type="EMBL" id="MBC5680226.1"/>
    </source>
</evidence>
<gene>
    <name evidence="2" type="ORF">H8S01_04520</name>
</gene>
<dbReference type="Gene3D" id="3.40.50.1820">
    <property type="entry name" value="alpha/beta hydrolase"/>
    <property type="match status" value="1"/>
</dbReference>
<dbReference type="SUPFAM" id="SSF53474">
    <property type="entry name" value="alpha/beta-Hydrolases"/>
    <property type="match status" value="1"/>
</dbReference>
<dbReference type="Pfam" id="PF12146">
    <property type="entry name" value="Hydrolase_4"/>
    <property type="match status" value="1"/>
</dbReference>
<comment type="caution">
    <text evidence="2">The sequence shown here is derived from an EMBL/GenBank/DDBJ whole genome shotgun (WGS) entry which is preliminary data.</text>
</comment>